<dbReference type="PANTHER" id="PTHR43834">
    <property type="entry name" value="GTPASE DER"/>
    <property type="match status" value="1"/>
</dbReference>
<keyword evidence="6 8" id="KW-0342">GTP-binding</keyword>
<evidence type="ECO:0000256" key="10">
    <source>
        <dbReference type="RuleBase" id="RU004481"/>
    </source>
</evidence>
<dbReference type="InterPro" id="IPR031166">
    <property type="entry name" value="G_ENGA"/>
</dbReference>
<dbReference type="InterPro" id="IPR016484">
    <property type="entry name" value="GTPase_Der"/>
</dbReference>
<dbReference type="PANTHER" id="PTHR43834:SF6">
    <property type="entry name" value="GTPASE DER"/>
    <property type="match status" value="1"/>
</dbReference>
<dbReference type="Gene3D" id="3.30.300.20">
    <property type="match status" value="1"/>
</dbReference>
<evidence type="ECO:0000256" key="6">
    <source>
        <dbReference type="ARBA" id="ARBA00023134"/>
    </source>
</evidence>
<evidence type="ECO:0000256" key="1">
    <source>
        <dbReference type="ARBA" id="ARBA00008279"/>
    </source>
</evidence>
<evidence type="ECO:0000256" key="3">
    <source>
        <dbReference type="ARBA" id="ARBA00022517"/>
    </source>
</evidence>
<feature type="domain" description="EngA-type G" evidence="11">
    <location>
        <begin position="184"/>
        <end position="359"/>
    </location>
</feature>
<dbReference type="GO" id="GO:0016787">
    <property type="term" value="F:hydrolase activity"/>
    <property type="evidence" value="ECO:0007669"/>
    <property type="project" value="UniProtKB-KW"/>
</dbReference>
<dbReference type="InterPro" id="IPR005225">
    <property type="entry name" value="Small_GTP-bd"/>
</dbReference>
<dbReference type="InterPro" id="IPR027417">
    <property type="entry name" value="P-loop_NTPase"/>
</dbReference>
<dbReference type="RefSeq" id="WP_346336605.1">
    <property type="nucleotide sequence ID" value="NZ_JBBYXI010000002.1"/>
</dbReference>
<evidence type="ECO:0000256" key="8">
    <source>
        <dbReference type="HAMAP-Rule" id="MF_00195"/>
    </source>
</evidence>
<feature type="domain" description="EngA-type G" evidence="11">
    <location>
        <begin position="3"/>
        <end position="167"/>
    </location>
</feature>
<dbReference type="NCBIfam" id="TIGR00231">
    <property type="entry name" value="small_GTP"/>
    <property type="match status" value="2"/>
</dbReference>
<gene>
    <name evidence="8 12" type="primary">der</name>
    <name evidence="12" type="ORF">WJT86_05930</name>
</gene>
<feature type="binding site" evidence="8">
    <location>
        <begin position="237"/>
        <end position="241"/>
    </location>
    <ligand>
        <name>GTP</name>
        <dbReference type="ChEBI" id="CHEBI:37565"/>
        <label>2</label>
    </ligand>
</feature>
<dbReference type="PRINTS" id="PR00326">
    <property type="entry name" value="GTP1OBG"/>
</dbReference>
<keyword evidence="13" id="KW-1185">Reference proteome</keyword>
<evidence type="ECO:0000256" key="7">
    <source>
        <dbReference type="ARBA" id="ARBA00032345"/>
    </source>
</evidence>
<dbReference type="SUPFAM" id="SSF52540">
    <property type="entry name" value="P-loop containing nucleoside triphosphate hydrolases"/>
    <property type="match status" value="2"/>
</dbReference>
<keyword evidence="12" id="KW-0378">Hydrolase</keyword>
<evidence type="ECO:0000256" key="4">
    <source>
        <dbReference type="ARBA" id="ARBA00022737"/>
    </source>
</evidence>
<dbReference type="Gene3D" id="3.40.50.300">
    <property type="entry name" value="P-loop containing nucleotide triphosphate hydrolases"/>
    <property type="match status" value="2"/>
</dbReference>
<feature type="binding site" evidence="8">
    <location>
        <begin position="56"/>
        <end position="60"/>
    </location>
    <ligand>
        <name>GTP</name>
        <dbReference type="ChEBI" id="CHEBI:37565"/>
        <label>1</label>
    </ligand>
</feature>
<sequence>MTLTVAIIGRPNVGKSTMFNRLVGKKLALVDDRPGVTRDRREGDARLAELSFKIIDTAGLEEADDASLLGRMRAQTEAAIDEADLLFFVVDARVGILPADRPFAELVRRSGKPVILIANKAEGGKGMEGAYEAYSLGLGDPIALSAEHGEGLGDLYDALVPYKEQMDWDDDDEMDDEARAKKPLQVAIVGRPNAGKSTLINRMLGEERLLTGPEAGITRDSISLDWSWRGRQFRLFDTAGLRKRARVEDKLEKLSVADGLRAVRFAEVVVVLLDATIPFEKQDLTIVDLIETEGRALVIGLNKWDLVADQSGLLTELKEKATRLLPQVRGAPIIPLSGLAGEGIDALMKAVLQVYEVWNTRISTARLNEWLSEALEVNPPPAVSGRRIKIRYMTQVKARPPHFAIFGNQLDALPKSYSRYLVNNIREVFKLPGVPIRLSLRTGKNPFDKKRR</sequence>
<evidence type="ECO:0000259" key="11">
    <source>
        <dbReference type="PROSITE" id="PS51712"/>
    </source>
</evidence>
<evidence type="ECO:0000256" key="2">
    <source>
        <dbReference type="ARBA" id="ARBA00020953"/>
    </source>
</evidence>
<feature type="binding site" evidence="8">
    <location>
        <begin position="9"/>
        <end position="16"/>
    </location>
    <ligand>
        <name>GTP</name>
        <dbReference type="ChEBI" id="CHEBI:37565"/>
        <label>1</label>
    </ligand>
</feature>
<dbReference type="InterPro" id="IPR006073">
    <property type="entry name" value="GTP-bd"/>
</dbReference>
<comment type="caution">
    <text evidence="12">The sequence shown here is derived from an EMBL/GenBank/DDBJ whole genome shotgun (WGS) entry which is preliminary data.</text>
</comment>
<dbReference type="HAMAP" id="MF_00195">
    <property type="entry name" value="GTPase_Der"/>
    <property type="match status" value="1"/>
</dbReference>
<dbReference type="CDD" id="cd01895">
    <property type="entry name" value="EngA2"/>
    <property type="match status" value="1"/>
</dbReference>
<dbReference type="PIRSF" id="PIRSF006485">
    <property type="entry name" value="GTP-binding_EngA"/>
    <property type="match status" value="1"/>
</dbReference>
<feature type="binding site" evidence="8">
    <location>
        <begin position="119"/>
        <end position="122"/>
    </location>
    <ligand>
        <name>GTP</name>
        <dbReference type="ChEBI" id="CHEBI:37565"/>
        <label>1</label>
    </ligand>
</feature>
<dbReference type="EMBL" id="JBBYXI010000002">
    <property type="protein sequence ID" value="MEN3930602.1"/>
    <property type="molecule type" value="Genomic_DNA"/>
</dbReference>
<keyword evidence="4 10" id="KW-0677">Repeat</keyword>
<dbReference type="Proteomes" id="UP001418637">
    <property type="component" value="Unassembled WGS sequence"/>
</dbReference>
<dbReference type="PROSITE" id="PS51712">
    <property type="entry name" value="G_ENGA"/>
    <property type="match status" value="2"/>
</dbReference>
<comment type="subunit">
    <text evidence="8">Associates with the 50S ribosomal subunit.</text>
</comment>
<dbReference type="Pfam" id="PF14714">
    <property type="entry name" value="KH_dom-like"/>
    <property type="match status" value="1"/>
</dbReference>
<comment type="function">
    <text evidence="8 10">GTPase that plays an essential role in the late steps of ribosome biogenesis.</text>
</comment>
<dbReference type="CDD" id="cd01894">
    <property type="entry name" value="EngA1"/>
    <property type="match status" value="1"/>
</dbReference>
<evidence type="ECO:0000256" key="5">
    <source>
        <dbReference type="ARBA" id="ARBA00022741"/>
    </source>
</evidence>
<feature type="binding site" evidence="8">
    <location>
        <begin position="190"/>
        <end position="197"/>
    </location>
    <ligand>
        <name>GTP</name>
        <dbReference type="ChEBI" id="CHEBI:37565"/>
        <label>2</label>
    </ligand>
</feature>
<keyword evidence="5 8" id="KW-0547">Nucleotide-binding</keyword>
<comment type="similarity">
    <text evidence="1 8 9 10">Belongs to the TRAFAC class TrmE-Era-EngA-EngB-Septin-like GTPase superfamily. EngA (Der) GTPase family.</text>
</comment>
<protein>
    <recommendedName>
        <fullName evidence="2 8">GTPase Der</fullName>
    </recommendedName>
    <alternativeName>
        <fullName evidence="7 8">GTP-binding protein EngA</fullName>
    </alternativeName>
</protein>
<organism evidence="12 13">
    <name type="scientific">Hohaiivirga grylli</name>
    <dbReference type="NCBI Taxonomy" id="3133970"/>
    <lineage>
        <taxon>Bacteria</taxon>
        <taxon>Pseudomonadati</taxon>
        <taxon>Pseudomonadota</taxon>
        <taxon>Alphaproteobacteria</taxon>
        <taxon>Hyphomicrobiales</taxon>
        <taxon>Methylobacteriaceae</taxon>
        <taxon>Hohaiivirga</taxon>
    </lineage>
</organism>
<dbReference type="InterPro" id="IPR015946">
    <property type="entry name" value="KH_dom-like_a/b"/>
</dbReference>
<evidence type="ECO:0000313" key="12">
    <source>
        <dbReference type="EMBL" id="MEN3930602.1"/>
    </source>
</evidence>
<keyword evidence="3 8" id="KW-0690">Ribosome biogenesis</keyword>
<reference evidence="12 13" key="1">
    <citation type="submission" date="2024-04" db="EMBL/GenBank/DDBJ databases">
        <title>A novel species isolated from cricket.</title>
        <authorList>
            <person name="Wang H.-C."/>
        </authorList>
    </citation>
    <scope>NUCLEOTIDE SEQUENCE [LARGE SCALE GENOMIC DNA]</scope>
    <source>
        <strain evidence="12 13">WL0021</strain>
    </source>
</reference>
<feature type="binding site" evidence="8">
    <location>
        <begin position="302"/>
        <end position="305"/>
    </location>
    <ligand>
        <name>GTP</name>
        <dbReference type="ChEBI" id="CHEBI:37565"/>
        <label>2</label>
    </ligand>
</feature>
<dbReference type="Pfam" id="PF01926">
    <property type="entry name" value="MMR_HSR1"/>
    <property type="match status" value="2"/>
</dbReference>
<evidence type="ECO:0000313" key="13">
    <source>
        <dbReference type="Proteomes" id="UP001418637"/>
    </source>
</evidence>
<name>A0ABV0BIT1_9HYPH</name>
<evidence type="ECO:0000256" key="9">
    <source>
        <dbReference type="PROSITE-ProRule" id="PRU01049"/>
    </source>
</evidence>
<accession>A0ABV0BIT1</accession>
<dbReference type="InterPro" id="IPR032859">
    <property type="entry name" value="KH_dom-like"/>
</dbReference>
<dbReference type="NCBIfam" id="TIGR03594">
    <property type="entry name" value="GTPase_EngA"/>
    <property type="match status" value="1"/>
</dbReference>
<proteinExistence type="inferred from homology"/>